<sequence>MPLLNSPNKEEGTPKSDATWSAQQARAEADAREGGQHNAIEAIGVIRLPQFLPSDPDLWFTQIDGLLHINRITSDVSKYYTVITALDAETLRQVSDVARNPPDTGKYDKLKKELIARFSESKEKQLMKLLTGIELFNKKPSQLLREMRDLAGNNVSNEALSTLWLQRMPNNVRCILSACKSTDLENLAEVADRIVDNSPSYIVASTTIPQDNEANCSAINISKQNTFEARLLALETSFNQIIQKLSEISVNMAATMNQRRGSSAERAGERSRSRLRENAKVCYYHIRFGAASRKCQAPCEFNKPTDGTQGN</sequence>
<dbReference type="Pfam" id="PF23055">
    <property type="entry name" value="DUF7041"/>
    <property type="match status" value="1"/>
</dbReference>
<name>A0ABM3JSK8_BACDO</name>
<proteinExistence type="predicted"/>
<organism evidence="3 4">
    <name type="scientific">Bactrocera dorsalis</name>
    <name type="common">Oriental fruit fly</name>
    <name type="synonym">Dacus dorsalis</name>
    <dbReference type="NCBI Taxonomy" id="27457"/>
    <lineage>
        <taxon>Eukaryota</taxon>
        <taxon>Metazoa</taxon>
        <taxon>Ecdysozoa</taxon>
        <taxon>Arthropoda</taxon>
        <taxon>Hexapoda</taxon>
        <taxon>Insecta</taxon>
        <taxon>Pterygota</taxon>
        <taxon>Neoptera</taxon>
        <taxon>Endopterygota</taxon>
        <taxon>Diptera</taxon>
        <taxon>Brachycera</taxon>
        <taxon>Muscomorpha</taxon>
        <taxon>Tephritoidea</taxon>
        <taxon>Tephritidae</taxon>
        <taxon>Bactrocera</taxon>
        <taxon>Bactrocera</taxon>
    </lineage>
</organism>
<dbReference type="RefSeq" id="XP_049312230.1">
    <property type="nucleotide sequence ID" value="XM_049456273.1"/>
</dbReference>
<dbReference type="InterPro" id="IPR055469">
    <property type="entry name" value="DUF7041"/>
</dbReference>
<accession>A0ABM3JSK8</accession>
<evidence type="ECO:0000313" key="3">
    <source>
        <dbReference type="Proteomes" id="UP001652620"/>
    </source>
</evidence>
<dbReference type="Proteomes" id="UP001652620">
    <property type="component" value="Chromosome 4"/>
</dbReference>
<evidence type="ECO:0000313" key="4">
    <source>
        <dbReference type="RefSeq" id="XP_049312230.1"/>
    </source>
</evidence>
<evidence type="ECO:0000259" key="2">
    <source>
        <dbReference type="Pfam" id="PF23055"/>
    </source>
</evidence>
<evidence type="ECO:0000256" key="1">
    <source>
        <dbReference type="SAM" id="MobiDB-lite"/>
    </source>
</evidence>
<protein>
    <submittedName>
        <fullName evidence="4">Uncharacterized protein LOC125778461</fullName>
    </submittedName>
</protein>
<dbReference type="PANTHER" id="PTHR33327:SF3">
    <property type="entry name" value="RNA-DIRECTED DNA POLYMERASE"/>
    <property type="match status" value="1"/>
</dbReference>
<keyword evidence="3" id="KW-1185">Reference proteome</keyword>
<feature type="domain" description="DUF7041" evidence="2">
    <location>
        <begin position="48"/>
        <end position="131"/>
    </location>
</feature>
<dbReference type="PANTHER" id="PTHR33327">
    <property type="entry name" value="ENDONUCLEASE"/>
    <property type="match status" value="1"/>
</dbReference>
<reference evidence="4" key="1">
    <citation type="submission" date="2025-08" db="UniProtKB">
        <authorList>
            <consortium name="RefSeq"/>
        </authorList>
    </citation>
    <scope>IDENTIFICATION</scope>
    <source>
        <tissue evidence="4">Adult</tissue>
    </source>
</reference>
<dbReference type="GeneID" id="125778461"/>
<feature type="region of interest" description="Disordered" evidence="1">
    <location>
        <begin position="1"/>
        <end position="34"/>
    </location>
</feature>
<gene>
    <name evidence="4" type="primary">LOC125778461</name>
</gene>